<evidence type="ECO:0000256" key="1">
    <source>
        <dbReference type="SAM" id="Coils"/>
    </source>
</evidence>
<reference evidence="3" key="2">
    <citation type="submission" date="2022-10" db="EMBL/GenBank/DDBJ databases">
        <authorList>
            <consortium name="ENA_rothamsted_submissions"/>
            <consortium name="culmorum"/>
            <person name="King R."/>
        </authorList>
    </citation>
    <scope>NUCLEOTIDE SEQUENCE</scope>
</reference>
<accession>A0A9N9RL99</accession>
<dbReference type="EMBL" id="OU895877">
    <property type="protein sequence ID" value="CAG9799303.1"/>
    <property type="molecule type" value="Genomic_DNA"/>
</dbReference>
<gene>
    <name evidence="3" type="ORF">CHIRRI_LOCUS2272</name>
</gene>
<name>A0A9N9RL99_9DIPT</name>
<dbReference type="AlphaFoldDB" id="A0A9N9RL99"/>
<feature type="coiled-coil region" evidence="1">
    <location>
        <begin position="139"/>
        <end position="171"/>
    </location>
</feature>
<organism evidence="3 4">
    <name type="scientific">Chironomus riparius</name>
    <dbReference type="NCBI Taxonomy" id="315576"/>
    <lineage>
        <taxon>Eukaryota</taxon>
        <taxon>Metazoa</taxon>
        <taxon>Ecdysozoa</taxon>
        <taxon>Arthropoda</taxon>
        <taxon>Hexapoda</taxon>
        <taxon>Insecta</taxon>
        <taxon>Pterygota</taxon>
        <taxon>Neoptera</taxon>
        <taxon>Endopterygota</taxon>
        <taxon>Diptera</taxon>
        <taxon>Nematocera</taxon>
        <taxon>Chironomoidea</taxon>
        <taxon>Chironomidae</taxon>
        <taxon>Chironominae</taxon>
        <taxon>Chironomus</taxon>
    </lineage>
</organism>
<proteinExistence type="predicted"/>
<keyword evidence="1" id="KW-0175">Coiled coil</keyword>
<evidence type="ECO:0000256" key="2">
    <source>
        <dbReference type="SAM" id="MobiDB-lite"/>
    </source>
</evidence>
<sequence>MQLSSRVTKFNEKCNLRKDKIFAIDCRQEKFKHFIAIKIEDEIYDGNMRIVLKSKIRKDAEQNSNFVEKKSQNEYLKLFDSNLVKHKNLVEQKFKAEQTLKAIVLKFDSNVGSRVAEIESIEGDINDNTQNFVKWKLLIAQQEANYVSLMKEKEEEELKYRNQKLEELRINHAAKVIQISWKKYKVKKRKAKKQNKSKHAKNNAPKRTR</sequence>
<evidence type="ECO:0000313" key="4">
    <source>
        <dbReference type="Proteomes" id="UP001153620"/>
    </source>
</evidence>
<protein>
    <recommendedName>
        <fullName evidence="5">Dynein regulatory complex protein 10</fullName>
    </recommendedName>
</protein>
<dbReference type="Proteomes" id="UP001153620">
    <property type="component" value="Chromosome 1"/>
</dbReference>
<evidence type="ECO:0008006" key="5">
    <source>
        <dbReference type="Google" id="ProtNLM"/>
    </source>
</evidence>
<reference evidence="3" key="1">
    <citation type="submission" date="2022-01" db="EMBL/GenBank/DDBJ databases">
        <authorList>
            <person name="King R."/>
        </authorList>
    </citation>
    <scope>NUCLEOTIDE SEQUENCE</scope>
</reference>
<dbReference type="OrthoDB" id="536093at2759"/>
<feature type="region of interest" description="Disordered" evidence="2">
    <location>
        <begin position="185"/>
        <end position="209"/>
    </location>
</feature>
<keyword evidence="4" id="KW-1185">Reference proteome</keyword>
<evidence type="ECO:0000313" key="3">
    <source>
        <dbReference type="EMBL" id="CAG9799303.1"/>
    </source>
</evidence>